<dbReference type="Gene3D" id="1.10.10.10">
    <property type="entry name" value="Winged helix-like DNA-binding domain superfamily/Winged helix DNA-binding domain"/>
    <property type="match status" value="1"/>
</dbReference>
<comment type="caution">
    <text evidence="5">The sequence shown here is derived from an EMBL/GenBank/DDBJ whole genome shotgun (WGS) entry which is preliminary data.</text>
</comment>
<dbReference type="GO" id="GO:0003677">
    <property type="term" value="F:DNA binding"/>
    <property type="evidence" value="ECO:0007669"/>
    <property type="project" value="UniProtKB-KW"/>
</dbReference>
<dbReference type="Pfam" id="PF07702">
    <property type="entry name" value="UTRA"/>
    <property type="match status" value="1"/>
</dbReference>
<protein>
    <submittedName>
        <fullName evidence="5">UTRA domain-containing protein</fullName>
    </submittedName>
</protein>
<dbReference type="PANTHER" id="PTHR44846">
    <property type="entry name" value="MANNOSYL-D-GLYCERATE TRANSPORT/METABOLISM SYSTEM REPRESSOR MNGR-RELATED"/>
    <property type="match status" value="1"/>
</dbReference>
<dbReference type="InterPro" id="IPR036390">
    <property type="entry name" value="WH_DNA-bd_sf"/>
</dbReference>
<feature type="domain" description="HTH gntR-type" evidence="4">
    <location>
        <begin position="5"/>
        <end position="73"/>
    </location>
</feature>
<evidence type="ECO:0000259" key="4">
    <source>
        <dbReference type="PROSITE" id="PS50949"/>
    </source>
</evidence>
<evidence type="ECO:0000256" key="2">
    <source>
        <dbReference type="ARBA" id="ARBA00023125"/>
    </source>
</evidence>
<dbReference type="InterPro" id="IPR000524">
    <property type="entry name" value="Tscrpt_reg_HTH_GntR"/>
</dbReference>
<dbReference type="Pfam" id="PF00392">
    <property type="entry name" value="GntR"/>
    <property type="match status" value="1"/>
</dbReference>
<organism evidence="5 6">
    <name type="scientific">Streptomyces alkaliphilus</name>
    <dbReference type="NCBI Taxonomy" id="1472722"/>
    <lineage>
        <taxon>Bacteria</taxon>
        <taxon>Bacillati</taxon>
        <taxon>Actinomycetota</taxon>
        <taxon>Actinomycetes</taxon>
        <taxon>Kitasatosporales</taxon>
        <taxon>Streptomycetaceae</taxon>
        <taxon>Streptomyces</taxon>
    </lineage>
</organism>
<dbReference type="AlphaFoldDB" id="A0A7W3TDV8"/>
<dbReference type="PRINTS" id="PR00035">
    <property type="entry name" value="HTHGNTR"/>
</dbReference>
<evidence type="ECO:0000313" key="6">
    <source>
        <dbReference type="Proteomes" id="UP000538929"/>
    </source>
</evidence>
<proteinExistence type="predicted"/>
<dbReference type="InterPro" id="IPR036388">
    <property type="entry name" value="WH-like_DNA-bd_sf"/>
</dbReference>
<keyword evidence="3" id="KW-0804">Transcription</keyword>
<keyword evidence="6" id="KW-1185">Reference proteome</keyword>
<dbReference type="InterPro" id="IPR050679">
    <property type="entry name" value="Bact_HTH_transcr_reg"/>
</dbReference>
<dbReference type="Proteomes" id="UP000538929">
    <property type="component" value="Unassembled WGS sequence"/>
</dbReference>
<keyword evidence="2" id="KW-0238">DNA-binding</keyword>
<gene>
    <name evidence="5" type="ORF">FNQ90_13280</name>
</gene>
<dbReference type="GO" id="GO:0003700">
    <property type="term" value="F:DNA-binding transcription factor activity"/>
    <property type="evidence" value="ECO:0007669"/>
    <property type="project" value="InterPro"/>
</dbReference>
<dbReference type="RefSeq" id="WP_182606589.1">
    <property type="nucleotide sequence ID" value="NZ_VKHT01000379.1"/>
</dbReference>
<dbReference type="SUPFAM" id="SSF46785">
    <property type="entry name" value="Winged helix' DNA-binding domain"/>
    <property type="match status" value="1"/>
</dbReference>
<keyword evidence="1" id="KW-0805">Transcription regulation</keyword>
<dbReference type="EMBL" id="VKHT01000379">
    <property type="protein sequence ID" value="MBB0245054.1"/>
    <property type="molecule type" value="Genomic_DNA"/>
</dbReference>
<dbReference type="SUPFAM" id="SSF64288">
    <property type="entry name" value="Chorismate lyase-like"/>
    <property type="match status" value="1"/>
</dbReference>
<dbReference type="InterPro" id="IPR028978">
    <property type="entry name" value="Chorismate_lyase_/UTRA_dom_sf"/>
</dbReference>
<dbReference type="PROSITE" id="PS50949">
    <property type="entry name" value="HTH_GNTR"/>
    <property type="match status" value="1"/>
</dbReference>
<evidence type="ECO:0000256" key="1">
    <source>
        <dbReference type="ARBA" id="ARBA00023015"/>
    </source>
</evidence>
<dbReference type="CDD" id="cd07377">
    <property type="entry name" value="WHTH_GntR"/>
    <property type="match status" value="1"/>
</dbReference>
<dbReference type="Gene3D" id="3.40.1410.10">
    <property type="entry name" value="Chorismate lyase-like"/>
    <property type="match status" value="1"/>
</dbReference>
<evidence type="ECO:0000256" key="3">
    <source>
        <dbReference type="ARBA" id="ARBA00023163"/>
    </source>
</evidence>
<evidence type="ECO:0000313" key="5">
    <source>
        <dbReference type="EMBL" id="MBB0245054.1"/>
    </source>
</evidence>
<dbReference type="GO" id="GO:0045892">
    <property type="term" value="P:negative regulation of DNA-templated transcription"/>
    <property type="evidence" value="ECO:0007669"/>
    <property type="project" value="TreeGrafter"/>
</dbReference>
<dbReference type="SMART" id="SM00345">
    <property type="entry name" value="HTH_GNTR"/>
    <property type="match status" value="1"/>
</dbReference>
<dbReference type="PANTHER" id="PTHR44846:SF17">
    <property type="entry name" value="GNTR-FAMILY TRANSCRIPTIONAL REGULATOR"/>
    <property type="match status" value="1"/>
</dbReference>
<accession>A0A7W3TDV8</accession>
<sequence length="257" mass="29149">MARQRAIYQRIADELRADITAGTLREDMRLPTEAELAQRWKTSRATAVQGLKVLVNEGLIVADRPRGYFVRKRRPMVYRPQAEFRIPEPDADIFRQRIADEQDSREPSQKIEVAISSPSKTVQRRLHIDAKTAVAVRRRMRSIDGDPFNLNDSHVPLSLVEGTDWMSPEDVPRGTNRVLAELGYEIIHSVDEIMVRMPTPEESSRLALGPGTPVAEHIVTGYARRDGRETPVQVTVNILPGDRHVIIYDRVREGESA</sequence>
<dbReference type="SMART" id="SM00866">
    <property type="entry name" value="UTRA"/>
    <property type="match status" value="1"/>
</dbReference>
<name>A0A7W3TDV8_9ACTN</name>
<dbReference type="InterPro" id="IPR011663">
    <property type="entry name" value="UTRA"/>
</dbReference>
<reference evidence="6" key="1">
    <citation type="submission" date="2019-10" db="EMBL/GenBank/DDBJ databases">
        <title>Streptomyces sp. nov., a novel actinobacterium isolated from alkaline environment.</title>
        <authorList>
            <person name="Golinska P."/>
        </authorList>
    </citation>
    <scope>NUCLEOTIDE SEQUENCE [LARGE SCALE GENOMIC DNA]</scope>
    <source>
        <strain evidence="6">DSM 42118</strain>
    </source>
</reference>